<dbReference type="InterPro" id="IPR004176">
    <property type="entry name" value="Clp_R_N"/>
</dbReference>
<evidence type="ECO:0000259" key="7">
    <source>
        <dbReference type="PROSITE" id="PS51903"/>
    </source>
</evidence>
<dbReference type="InterPro" id="IPR041546">
    <property type="entry name" value="ClpA/ClpB_AAA_lid"/>
</dbReference>
<dbReference type="InterPro" id="IPR036628">
    <property type="entry name" value="Clp_N_dom_sf"/>
</dbReference>
<keyword evidence="3" id="KW-0547">Nucleotide-binding</keyword>
<accession>A0A2T3N4S5</accession>
<dbReference type="RefSeq" id="WP_107281556.1">
    <property type="nucleotide sequence ID" value="NZ_PYMC01000001.1"/>
</dbReference>
<dbReference type="GO" id="GO:0005524">
    <property type="term" value="F:ATP binding"/>
    <property type="evidence" value="ECO:0007669"/>
    <property type="project" value="UniProtKB-KW"/>
</dbReference>
<dbReference type="OrthoDB" id="9803641at2"/>
<dbReference type="Gene3D" id="3.40.50.300">
    <property type="entry name" value="P-loop containing nucleotide triphosphate hydrolases"/>
    <property type="match status" value="2"/>
</dbReference>
<dbReference type="InterPro" id="IPR001270">
    <property type="entry name" value="ClpA/B"/>
</dbReference>
<dbReference type="SUPFAM" id="SSF81923">
    <property type="entry name" value="Double Clp-N motif"/>
    <property type="match status" value="1"/>
</dbReference>
<dbReference type="SMART" id="SM00382">
    <property type="entry name" value="AAA"/>
    <property type="match status" value="2"/>
</dbReference>
<keyword evidence="9" id="KW-1185">Reference proteome</keyword>
<dbReference type="InterPro" id="IPR050130">
    <property type="entry name" value="ClpA_ClpB"/>
</dbReference>
<feature type="domain" description="Clp R" evidence="7">
    <location>
        <begin position="6"/>
        <end position="152"/>
    </location>
</feature>
<dbReference type="AlphaFoldDB" id="A0A2T3N4S5"/>
<dbReference type="InterPro" id="IPR027417">
    <property type="entry name" value="P-loop_NTPase"/>
</dbReference>
<dbReference type="GO" id="GO:0008233">
    <property type="term" value="F:peptidase activity"/>
    <property type="evidence" value="ECO:0007669"/>
    <property type="project" value="UniProtKB-KW"/>
</dbReference>
<evidence type="ECO:0000256" key="4">
    <source>
        <dbReference type="ARBA" id="ARBA00022840"/>
    </source>
</evidence>
<keyword evidence="2 6" id="KW-0677">Repeat</keyword>
<evidence type="ECO:0000256" key="3">
    <source>
        <dbReference type="ARBA" id="ARBA00022741"/>
    </source>
</evidence>
<evidence type="ECO:0000313" key="8">
    <source>
        <dbReference type="EMBL" id="PSW07404.1"/>
    </source>
</evidence>
<dbReference type="CDD" id="cd19499">
    <property type="entry name" value="RecA-like_ClpB_Hsp104-like"/>
    <property type="match status" value="1"/>
</dbReference>
<dbReference type="InterPro" id="IPR019489">
    <property type="entry name" value="Clp_ATPase_C"/>
</dbReference>
<dbReference type="Gene3D" id="1.10.1780.10">
    <property type="entry name" value="Clp, N-terminal domain"/>
    <property type="match status" value="1"/>
</dbReference>
<keyword evidence="4" id="KW-0067">ATP-binding</keyword>
<dbReference type="Pfam" id="PF00004">
    <property type="entry name" value="AAA"/>
    <property type="match status" value="1"/>
</dbReference>
<evidence type="ECO:0000256" key="1">
    <source>
        <dbReference type="ARBA" id="ARBA00008675"/>
    </source>
</evidence>
<dbReference type="Pfam" id="PF02861">
    <property type="entry name" value="Clp_N"/>
    <property type="match status" value="1"/>
</dbReference>
<sequence>MFQQYVHQSTQKVHEILQIAVNELIGLHLFTLSSDFILLGLLLQDKSEALDILASLLPDHITKRKAMMDLIYQQHPPQQNVNIEKITTATDADKALEIASQEANRIGDTYIGTDILLVALFDDMCGPAAKILKTTGLTQSQVRAELLKKREGNILTTADAESRVNVLKEFTVDLTEQALKGELDPVIGREEEMDRVIQTLSRRKKNNPVLIGEAGVGKTVIVEGIAQRMAEADVPETLINKRILSLDMAQIVAGSNMRGEFEQRLIGVRDAIIEAEGRIILFIDELHTVVGAGATPGGLDAPSLLKTALAKGSLQVIGADTTDEYRKYIESDKALERRFQPVFVKEPTVEETVQILEGICSKYEKHHQIRYDSEALQAAARLSERYIADRNLPDKAVDLLDEAGAHKRLQFIAMPTKLRKMEKKRQQLLSKKQAAFDQQDYETAAAHQMELSKTLEALDTERQTWQKTIANTAKVVTAEDIAAVVAKWTSIPVARMVESEADKLGHMETNLHKRIAGQDDAIKSVSHAIRRNRAGISQSKRPIGSFLFLGPTGSGKTALAKALTEFLLDDESRIIQLDMSEYMERHEVSKMIGAPPGYIGYGEGGQLTEKVRRNPYSVVLLDEIEKAHPDVFNMLLQILEDGHLTDAQGRQVSFRNTVIIGTSNLGVETLGPDHKQIGFMSSVTPSYEDAKRNVLQEVKRFFKPEFLNRLDDIIVFHFLERNHVLLIAHMMVAELQSRLLENEITLNVDEAVIDKLATDGFDINFGARPLRREIEKQLENPLASYLINQGGKKRCIVDVTLENKDICFQVDGETVIKGLNVQ</sequence>
<protein>
    <submittedName>
        <fullName evidence="8">Clp protease</fullName>
    </submittedName>
</protein>
<evidence type="ECO:0000256" key="5">
    <source>
        <dbReference type="ARBA" id="ARBA00023186"/>
    </source>
</evidence>
<keyword evidence="5" id="KW-0143">Chaperone</keyword>
<keyword evidence="8" id="KW-0378">Hydrolase</keyword>
<dbReference type="GO" id="GO:0006508">
    <property type="term" value="P:proteolysis"/>
    <property type="evidence" value="ECO:0007669"/>
    <property type="project" value="UniProtKB-KW"/>
</dbReference>
<dbReference type="FunFam" id="3.40.50.300:FF:000025">
    <property type="entry name" value="ATP-dependent Clp protease subunit"/>
    <property type="match status" value="1"/>
</dbReference>
<dbReference type="Pfam" id="PF07724">
    <property type="entry name" value="AAA_2"/>
    <property type="match status" value="1"/>
</dbReference>
<dbReference type="PRINTS" id="PR00300">
    <property type="entry name" value="CLPPROTEASEA"/>
</dbReference>
<keyword evidence="8" id="KW-0645">Protease</keyword>
<gene>
    <name evidence="8" type="ORF">C9I89_01400</name>
</gene>
<dbReference type="PROSITE" id="PS51903">
    <property type="entry name" value="CLP_R"/>
    <property type="match status" value="1"/>
</dbReference>
<name>A0A2T3N4S5_9GAMM</name>
<evidence type="ECO:0000313" key="9">
    <source>
        <dbReference type="Proteomes" id="UP000240904"/>
    </source>
</evidence>
<reference evidence="8 9" key="1">
    <citation type="submission" date="2018-03" db="EMBL/GenBank/DDBJ databases">
        <title>Whole genome sequencing of Histamine producing bacteria.</title>
        <authorList>
            <person name="Butler K."/>
        </authorList>
    </citation>
    <scope>NUCLEOTIDE SEQUENCE [LARGE SCALE GENOMIC DNA]</scope>
    <source>
        <strain evidence="8 9">DSM 16190</strain>
    </source>
</reference>
<dbReference type="GO" id="GO:0016887">
    <property type="term" value="F:ATP hydrolysis activity"/>
    <property type="evidence" value="ECO:0007669"/>
    <property type="project" value="InterPro"/>
</dbReference>
<dbReference type="Pfam" id="PF17871">
    <property type="entry name" value="AAA_lid_9"/>
    <property type="match status" value="1"/>
</dbReference>
<dbReference type="Gene3D" id="1.10.8.60">
    <property type="match status" value="2"/>
</dbReference>
<dbReference type="Proteomes" id="UP000240904">
    <property type="component" value="Unassembled WGS sequence"/>
</dbReference>
<comment type="similarity">
    <text evidence="1">Belongs to the ClpA/ClpB family.</text>
</comment>
<evidence type="ECO:0000256" key="6">
    <source>
        <dbReference type="PROSITE-ProRule" id="PRU01251"/>
    </source>
</evidence>
<dbReference type="InterPro" id="IPR003593">
    <property type="entry name" value="AAA+_ATPase"/>
</dbReference>
<comment type="caution">
    <text evidence="8">The sequence shown here is derived from an EMBL/GenBank/DDBJ whole genome shotgun (WGS) entry which is preliminary data.</text>
</comment>
<organism evidence="8 9">
    <name type="scientific">Photobacterium lipolyticum</name>
    <dbReference type="NCBI Taxonomy" id="266810"/>
    <lineage>
        <taxon>Bacteria</taxon>
        <taxon>Pseudomonadati</taxon>
        <taxon>Pseudomonadota</taxon>
        <taxon>Gammaproteobacteria</taxon>
        <taxon>Vibrionales</taxon>
        <taxon>Vibrionaceae</taxon>
        <taxon>Photobacterium</taxon>
    </lineage>
</organism>
<dbReference type="SUPFAM" id="SSF52540">
    <property type="entry name" value="P-loop containing nucleoside triphosphate hydrolases"/>
    <property type="match status" value="2"/>
</dbReference>
<dbReference type="PANTHER" id="PTHR11638:SF175">
    <property type="entry name" value="ATP-DEPENDENT CLP PROTEASE, ATP-BINDING SUBUNIT CLPC"/>
    <property type="match status" value="1"/>
</dbReference>
<dbReference type="InterPro" id="IPR003959">
    <property type="entry name" value="ATPase_AAA_core"/>
</dbReference>
<dbReference type="GO" id="GO:0034605">
    <property type="term" value="P:cellular response to heat"/>
    <property type="evidence" value="ECO:0007669"/>
    <property type="project" value="TreeGrafter"/>
</dbReference>
<evidence type="ECO:0000256" key="2">
    <source>
        <dbReference type="ARBA" id="ARBA00022737"/>
    </source>
</evidence>
<dbReference type="EMBL" id="PYMC01000001">
    <property type="protein sequence ID" value="PSW07404.1"/>
    <property type="molecule type" value="Genomic_DNA"/>
</dbReference>
<dbReference type="Pfam" id="PF10431">
    <property type="entry name" value="ClpB_D2-small"/>
    <property type="match status" value="1"/>
</dbReference>
<dbReference type="CDD" id="cd00009">
    <property type="entry name" value="AAA"/>
    <property type="match status" value="1"/>
</dbReference>
<dbReference type="SMART" id="SM01086">
    <property type="entry name" value="ClpB_D2-small"/>
    <property type="match status" value="1"/>
</dbReference>
<dbReference type="Gene3D" id="4.10.860.10">
    <property type="entry name" value="UVR domain"/>
    <property type="match status" value="1"/>
</dbReference>
<proteinExistence type="inferred from homology"/>
<dbReference type="GO" id="GO:0005737">
    <property type="term" value="C:cytoplasm"/>
    <property type="evidence" value="ECO:0007669"/>
    <property type="project" value="TreeGrafter"/>
</dbReference>
<dbReference type="PANTHER" id="PTHR11638">
    <property type="entry name" value="ATP-DEPENDENT CLP PROTEASE"/>
    <property type="match status" value="1"/>
</dbReference>